<evidence type="ECO:0000256" key="4">
    <source>
        <dbReference type="ARBA" id="ARBA00022692"/>
    </source>
</evidence>
<comment type="subcellular location">
    <subcellularLocation>
        <location evidence="1">Membrane</location>
        <topology evidence="1">Multi-pass membrane protein</topology>
    </subcellularLocation>
</comment>
<dbReference type="SUPFAM" id="SSF161111">
    <property type="entry name" value="Cation efflux protein transmembrane domain-like"/>
    <property type="match status" value="1"/>
</dbReference>
<evidence type="ECO:0000256" key="3">
    <source>
        <dbReference type="ARBA" id="ARBA00022448"/>
    </source>
</evidence>
<sequence length="296" mass="32418">MSQGHAISPSSQNKKRLKLVLGFTLLYLLAEVVGGIWTKSLALLADAGHMLTDVGGLAFALIAINLAEKKATPEKTYGYYRAEILAALANAVVLIGISLYILYEAYLRFLNPPEVESKFMLVIAGVGLVVNLVGMYILRKGSKDSLNMKGAYFEVLSDMLTSIGVIAAGIIMWTTGWYYADPILSAGIGLFILPRTWILLKEAVDILLEGTPADVNLAVVRETLQKIPGVTQVHDLHVWTLTSGINAMSAHVVIEEQTTPNQVLKAINDQVKEPFKIKHTTIQVENEGYEEQEVHL</sequence>
<evidence type="ECO:0000256" key="6">
    <source>
        <dbReference type="ARBA" id="ARBA00022989"/>
    </source>
</evidence>
<keyword evidence="4 9" id="KW-0812">Transmembrane</keyword>
<evidence type="ECO:0000256" key="7">
    <source>
        <dbReference type="ARBA" id="ARBA00023065"/>
    </source>
</evidence>
<gene>
    <name evidence="12" type="ORF">AAE02nite_31570</name>
</gene>
<name>A0A512B0K7_9BACT</name>
<dbReference type="InterPro" id="IPR027470">
    <property type="entry name" value="Cation_efflux_CTD"/>
</dbReference>
<keyword evidence="8 9" id="KW-0472">Membrane</keyword>
<dbReference type="AlphaFoldDB" id="A0A512B0K7"/>
<feature type="transmembrane region" description="Helical" evidence="9">
    <location>
        <begin position="177"/>
        <end position="193"/>
    </location>
</feature>
<evidence type="ECO:0000256" key="1">
    <source>
        <dbReference type="ARBA" id="ARBA00004141"/>
    </source>
</evidence>
<dbReference type="InterPro" id="IPR027469">
    <property type="entry name" value="Cation_efflux_TMD_sf"/>
</dbReference>
<evidence type="ECO:0000256" key="2">
    <source>
        <dbReference type="ARBA" id="ARBA00008873"/>
    </source>
</evidence>
<feature type="transmembrane region" description="Helical" evidence="9">
    <location>
        <begin position="50"/>
        <end position="67"/>
    </location>
</feature>
<feature type="domain" description="Cation efflux protein cytoplasmic" evidence="11">
    <location>
        <begin position="213"/>
        <end position="286"/>
    </location>
</feature>
<evidence type="ECO:0000259" key="11">
    <source>
        <dbReference type="Pfam" id="PF16916"/>
    </source>
</evidence>
<dbReference type="PANTHER" id="PTHR11562">
    <property type="entry name" value="CATION EFFLUX PROTEIN/ ZINC TRANSPORTER"/>
    <property type="match status" value="1"/>
</dbReference>
<feature type="transmembrane region" description="Helical" evidence="9">
    <location>
        <begin position="150"/>
        <end position="171"/>
    </location>
</feature>
<keyword evidence="6 9" id="KW-1133">Transmembrane helix</keyword>
<keyword evidence="5" id="KW-0864">Zinc transport</keyword>
<evidence type="ECO:0000256" key="5">
    <source>
        <dbReference type="ARBA" id="ARBA00022906"/>
    </source>
</evidence>
<dbReference type="Pfam" id="PF16916">
    <property type="entry name" value="ZT_dimer"/>
    <property type="match status" value="1"/>
</dbReference>
<proteinExistence type="inferred from homology"/>
<organism evidence="12 13">
    <name type="scientific">Adhaeribacter aerolatus</name>
    <dbReference type="NCBI Taxonomy" id="670289"/>
    <lineage>
        <taxon>Bacteria</taxon>
        <taxon>Pseudomonadati</taxon>
        <taxon>Bacteroidota</taxon>
        <taxon>Cytophagia</taxon>
        <taxon>Cytophagales</taxon>
        <taxon>Hymenobacteraceae</taxon>
        <taxon>Adhaeribacter</taxon>
    </lineage>
</organism>
<keyword evidence="5" id="KW-0862">Zinc</keyword>
<reference evidence="12 13" key="1">
    <citation type="submission" date="2019-07" db="EMBL/GenBank/DDBJ databases">
        <title>Whole genome shotgun sequence of Adhaeribacter aerolatus NBRC 106133.</title>
        <authorList>
            <person name="Hosoyama A."/>
            <person name="Uohara A."/>
            <person name="Ohji S."/>
            <person name="Ichikawa N."/>
        </authorList>
    </citation>
    <scope>NUCLEOTIDE SEQUENCE [LARGE SCALE GENOMIC DNA]</scope>
    <source>
        <strain evidence="12 13">NBRC 106133</strain>
    </source>
</reference>
<feature type="transmembrane region" description="Helical" evidence="9">
    <location>
        <begin position="20"/>
        <end position="38"/>
    </location>
</feature>
<dbReference type="InterPro" id="IPR036837">
    <property type="entry name" value="Cation_efflux_CTD_sf"/>
</dbReference>
<dbReference type="SUPFAM" id="SSF160240">
    <property type="entry name" value="Cation efflux protein cytoplasmic domain-like"/>
    <property type="match status" value="1"/>
</dbReference>
<dbReference type="OrthoDB" id="9809646at2"/>
<dbReference type="Gene3D" id="1.20.1510.10">
    <property type="entry name" value="Cation efflux protein transmembrane domain"/>
    <property type="match status" value="1"/>
</dbReference>
<evidence type="ECO:0000256" key="9">
    <source>
        <dbReference type="SAM" id="Phobius"/>
    </source>
</evidence>
<feature type="domain" description="Cation efflux protein transmembrane" evidence="10">
    <location>
        <begin position="18"/>
        <end position="208"/>
    </location>
</feature>
<dbReference type="InterPro" id="IPR058533">
    <property type="entry name" value="Cation_efflux_TM"/>
</dbReference>
<dbReference type="RefSeq" id="WP_146899591.1">
    <property type="nucleotide sequence ID" value="NZ_BJYS01000024.1"/>
</dbReference>
<dbReference type="Proteomes" id="UP000321532">
    <property type="component" value="Unassembled WGS sequence"/>
</dbReference>
<keyword evidence="13" id="KW-1185">Reference proteome</keyword>
<dbReference type="InterPro" id="IPR002524">
    <property type="entry name" value="Cation_efflux"/>
</dbReference>
<dbReference type="EMBL" id="BJYS01000024">
    <property type="protein sequence ID" value="GEO05493.1"/>
    <property type="molecule type" value="Genomic_DNA"/>
</dbReference>
<evidence type="ECO:0000256" key="8">
    <source>
        <dbReference type="ARBA" id="ARBA00023136"/>
    </source>
</evidence>
<comment type="similarity">
    <text evidence="2">Belongs to the cation diffusion facilitator (CDF) transporter (TC 2.A.4) family. SLC30A subfamily.</text>
</comment>
<protein>
    <submittedName>
        <fullName evidence="12">Cation efflux system protein</fullName>
    </submittedName>
</protein>
<dbReference type="GO" id="GO:0005886">
    <property type="term" value="C:plasma membrane"/>
    <property type="evidence" value="ECO:0007669"/>
    <property type="project" value="TreeGrafter"/>
</dbReference>
<comment type="caution">
    <text evidence="12">The sequence shown here is derived from an EMBL/GenBank/DDBJ whole genome shotgun (WGS) entry which is preliminary data.</text>
</comment>
<feature type="transmembrane region" description="Helical" evidence="9">
    <location>
        <begin position="79"/>
        <end position="103"/>
    </location>
</feature>
<evidence type="ECO:0000259" key="10">
    <source>
        <dbReference type="Pfam" id="PF01545"/>
    </source>
</evidence>
<dbReference type="Pfam" id="PF01545">
    <property type="entry name" value="Cation_efflux"/>
    <property type="match status" value="1"/>
</dbReference>
<dbReference type="GO" id="GO:0005385">
    <property type="term" value="F:zinc ion transmembrane transporter activity"/>
    <property type="evidence" value="ECO:0007669"/>
    <property type="project" value="TreeGrafter"/>
</dbReference>
<evidence type="ECO:0000313" key="12">
    <source>
        <dbReference type="EMBL" id="GEO05493.1"/>
    </source>
</evidence>
<dbReference type="InterPro" id="IPR050681">
    <property type="entry name" value="CDF/SLC30A"/>
</dbReference>
<dbReference type="PANTHER" id="PTHR11562:SF17">
    <property type="entry name" value="RE54080P-RELATED"/>
    <property type="match status" value="1"/>
</dbReference>
<keyword evidence="3" id="KW-0813">Transport</keyword>
<accession>A0A512B0K7</accession>
<keyword evidence="7" id="KW-0406">Ion transport</keyword>
<dbReference type="NCBIfam" id="TIGR01297">
    <property type="entry name" value="CDF"/>
    <property type="match status" value="1"/>
</dbReference>
<evidence type="ECO:0000313" key="13">
    <source>
        <dbReference type="Proteomes" id="UP000321532"/>
    </source>
</evidence>
<feature type="transmembrane region" description="Helical" evidence="9">
    <location>
        <begin position="119"/>
        <end position="138"/>
    </location>
</feature>